<keyword evidence="4" id="KW-1185">Reference proteome</keyword>
<evidence type="ECO:0000259" key="2">
    <source>
        <dbReference type="Pfam" id="PF17921"/>
    </source>
</evidence>
<dbReference type="InterPro" id="IPR041588">
    <property type="entry name" value="Integrase_H2C2"/>
</dbReference>
<feature type="domain" description="Integrase zinc-binding" evidence="2">
    <location>
        <begin position="3"/>
        <end position="36"/>
    </location>
</feature>
<feature type="region of interest" description="Disordered" evidence="1">
    <location>
        <begin position="39"/>
        <end position="64"/>
    </location>
</feature>
<dbReference type="Proteomes" id="UP000054630">
    <property type="component" value="Unassembled WGS sequence"/>
</dbReference>
<evidence type="ECO:0000256" key="1">
    <source>
        <dbReference type="SAM" id="MobiDB-lite"/>
    </source>
</evidence>
<proteinExistence type="predicted"/>
<accession>A0A0V0RG28</accession>
<name>A0A0V0RG28_9BILA</name>
<evidence type="ECO:0000313" key="3">
    <source>
        <dbReference type="EMBL" id="KRX13421.1"/>
    </source>
</evidence>
<dbReference type="OrthoDB" id="7701233at2759"/>
<dbReference type="Pfam" id="PF17921">
    <property type="entry name" value="Integrase_H2C2"/>
    <property type="match status" value="1"/>
</dbReference>
<evidence type="ECO:0000313" key="4">
    <source>
        <dbReference type="Proteomes" id="UP000054630"/>
    </source>
</evidence>
<sequence>MAKSLEKIWQRFYWPQQREKVEDWCRLCDAYASQKASQLPVPMRRGRRDGRERGREVRSRPDAENFQKWPEEFPMPDMEATAIARHLVNGIFC</sequence>
<organism evidence="3 4">
    <name type="scientific">Trichinella nelsoni</name>
    <dbReference type="NCBI Taxonomy" id="6336"/>
    <lineage>
        <taxon>Eukaryota</taxon>
        <taxon>Metazoa</taxon>
        <taxon>Ecdysozoa</taxon>
        <taxon>Nematoda</taxon>
        <taxon>Enoplea</taxon>
        <taxon>Dorylaimia</taxon>
        <taxon>Trichinellida</taxon>
        <taxon>Trichinellidae</taxon>
        <taxon>Trichinella</taxon>
    </lineage>
</organism>
<comment type="caution">
    <text evidence="3">The sequence shown here is derived from an EMBL/GenBank/DDBJ whole genome shotgun (WGS) entry which is preliminary data.</text>
</comment>
<dbReference type="EMBL" id="JYDL01000203">
    <property type="protein sequence ID" value="KRX13421.1"/>
    <property type="molecule type" value="Genomic_DNA"/>
</dbReference>
<reference evidence="3 4" key="1">
    <citation type="submission" date="2015-01" db="EMBL/GenBank/DDBJ databases">
        <title>Evolution of Trichinella species and genotypes.</title>
        <authorList>
            <person name="Korhonen P.K."/>
            <person name="Edoardo P."/>
            <person name="Giuseppe L.R."/>
            <person name="Gasser R.B."/>
        </authorList>
    </citation>
    <scope>NUCLEOTIDE SEQUENCE [LARGE SCALE GENOMIC DNA]</scope>
    <source>
        <strain evidence="3">ISS37</strain>
    </source>
</reference>
<protein>
    <recommendedName>
        <fullName evidence="2">Integrase zinc-binding domain-containing protein</fullName>
    </recommendedName>
</protein>
<dbReference type="STRING" id="6336.A0A0V0RG28"/>
<feature type="compositionally biased region" description="Basic and acidic residues" evidence="1">
    <location>
        <begin position="49"/>
        <end position="64"/>
    </location>
</feature>
<dbReference type="AlphaFoldDB" id="A0A0V0RG28"/>
<gene>
    <name evidence="3" type="ORF">T07_7724</name>
</gene>